<comment type="caution">
    <text evidence="6">The sequence shown here is derived from an EMBL/GenBank/DDBJ whole genome shotgun (WGS) entry which is preliminary data.</text>
</comment>
<reference evidence="6" key="1">
    <citation type="submission" date="2020-10" db="EMBL/GenBank/DDBJ databases">
        <authorList>
            <person name="Han B."/>
            <person name="Lu T."/>
            <person name="Zhao Q."/>
            <person name="Huang X."/>
            <person name="Zhao Y."/>
        </authorList>
    </citation>
    <scope>NUCLEOTIDE SEQUENCE</scope>
</reference>
<evidence type="ECO:0000313" key="7">
    <source>
        <dbReference type="Proteomes" id="UP000604825"/>
    </source>
</evidence>
<dbReference type="GO" id="GO:0003677">
    <property type="term" value="F:DNA binding"/>
    <property type="evidence" value="ECO:0007669"/>
    <property type="project" value="UniProtKB-KW"/>
</dbReference>
<gene>
    <name evidence="6" type="ORF">NCGR_LOCUS10809</name>
</gene>
<dbReference type="OrthoDB" id="1921961at2759"/>
<evidence type="ECO:0000259" key="5">
    <source>
        <dbReference type="PROSITE" id="PS51005"/>
    </source>
</evidence>
<accession>A0A811N124</accession>
<keyword evidence="1" id="KW-0805">Transcription regulation</keyword>
<evidence type="ECO:0000313" key="6">
    <source>
        <dbReference type="EMBL" id="CAD6216628.1"/>
    </source>
</evidence>
<evidence type="ECO:0000256" key="2">
    <source>
        <dbReference type="ARBA" id="ARBA00023125"/>
    </source>
</evidence>
<dbReference type="PANTHER" id="PTHR31719">
    <property type="entry name" value="NAC TRANSCRIPTION FACTOR 56"/>
    <property type="match status" value="1"/>
</dbReference>
<keyword evidence="7" id="KW-1185">Reference proteome</keyword>
<dbReference type="InterPro" id="IPR003441">
    <property type="entry name" value="NAC-dom"/>
</dbReference>
<evidence type="ECO:0000256" key="1">
    <source>
        <dbReference type="ARBA" id="ARBA00023015"/>
    </source>
</evidence>
<evidence type="ECO:0000256" key="3">
    <source>
        <dbReference type="ARBA" id="ARBA00023163"/>
    </source>
</evidence>
<dbReference type="GO" id="GO:0006355">
    <property type="term" value="P:regulation of DNA-templated transcription"/>
    <property type="evidence" value="ECO:0007669"/>
    <property type="project" value="InterPro"/>
</dbReference>
<keyword evidence="3" id="KW-0804">Transcription</keyword>
<feature type="domain" description="NAC" evidence="5">
    <location>
        <begin position="15"/>
        <end position="206"/>
    </location>
</feature>
<dbReference type="Proteomes" id="UP000604825">
    <property type="component" value="Unassembled WGS sequence"/>
</dbReference>
<protein>
    <recommendedName>
        <fullName evidence="5">NAC domain-containing protein</fullName>
    </recommendedName>
</protein>
<proteinExistence type="predicted"/>
<dbReference type="Pfam" id="PF02365">
    <property type="entry name" value="NAM"/>
    <property type="match status" value="2"/>
</dbReference>
<organism evidence="6 7">
    <name type="scientific">Miscanthus lutarioriparius</name>
    <dbReference type="NCBI Taxonomy" id="422564"/>
    <lineage>
        <taxon>Eukaryota</taxon>
        <taxon>Viridiplantae</taxon>
        <taxon>Streptophyta</taxon>
        <taxon>Embryophyta</taxon>
        <taxon>Tracheophyta</taxon>
        <taxon>Spermatophyta</taxon>
        <taxon>Magnoliopsida</taxon>
        <taxon>Liliopsida</taxon>
        <taxon>Poales</taxon>
        <taxon>Poaceae</taxon>
        <taxon>PACMAD clade</taxon>
        <taxon>Panicoideae</taxon>
        <taxon>Andropogonodae</taxon>
        <taxon>Andropogoneae</taxon>
        <taxon>Saccharinae</taxon>
        <taxon>Miscanthus</taxon>
    </lineage>
</organism>
<name>A0A811N124_9POAL</name>
<dbReference type="PANTHER" id="PTHR31719:SF106">
    <property type="entry name" value="NAC TRANSCRIPTION FACTOR ONAC010"/>
    <property type="match status" value="1"/>
</dbReference>
<evidence type="ECO:0000256" key="4">
    <source>
        <dbReference type="ARBA" id="ARBA00023242"/>
    </source>
</evidence>
<dbReference type="InterPro" id="IPR036093">
    <property type="entry name" value="NAC_dom_sf"/>
</dbReference>
<dbReference type="AlphaFoldDB" id="A0A811N124"/>
<dbReference type="PROSITE" id="PS51005">
    <property type="entry name" value="NAC"/>
    <property type="match status" value="1"/>
</dbReference>
<sequence length="419" mass="45206">MTTMMSAAQAATSQLPPGFRFHPTDDELILHYLRNRAASAPCPVPIIADVDIYKFDPWDLPGNNLSYYLDSELIAAMPPIMNDRDLMTLLMAWHGMAAKALYGDGEYYFFSPRDRKYPNGIRPNRAAGSGYWKATGTDKPIHDAATGEAVGVKKALVFYKGRPPRGSKTNWIMHEYRLAATYRPPSKFRNVSMRLDDWVLCRIYKKSSQASPMVPPLADYEHLDHDETSPGGSCFDDFCSSTSFYVATPAIGGIGGGAASTTSTTPVMHPQPAAAALPRLPKIPSISELLLDEYTLAQILDAPAEIADHHAPLAVHPSLNQLLAVGGDGSDVTIYSPPPAAAAGGKRKEAMMMMMSPDECAAGMMITTAAAGLHHHHSPAAKRLNSSSCFDAPQPARGLPATTSSVLGSGLNHHMLPQF</sequence>
<dbReference type="SUPFAM" id="SSF101941">
    <property type="entry name" value="NAC domain"/>
    <property type="match status" value="2"/>
</dbReference>
<dbReference type="Gene3D" id="2.170.150.80">
    <property type="entry name" value="NAC domain"/>
    <property type="match status" value="1"/>
</dbReference>
<keyword evidence="2" id="KW-0238">DNA-binding</keyword>
<dbReference type="EMBL" id="CAJGYO010000003">
    <property type="protein sequence ID" value="CAD6216628.1"/>
    <property type="molecule type" value="Genomic_DNA"/>
</dbReference>
<keyword evidence="4" id="KW-0539">Nucleus</keyword>